<gene>
    <name evidence="1" type="ORF">SM116_06505</name>
</gene>
<reference evidence="1 2" key="1">
    <citation type="submission" date="2023-11" db="EMBL/GenBank/DDBJ databases">
        <title>Genome sequence of Microbacterium rhizosphaerae KACC 19337.</title>
        <authorList>
            <person name="Choi H."/>
            <person name="Kim S."/>
            <person name="Kim Y."/>
            <person name="Kwon S.-W."/>
            <person name="Heo J."/>
        </authorList>
    </citation>
    <scope>NUCLEOTIDE SEQUENCE [LARGE SCALE GENOMIC DNA]</scope>
    <source>
        <strain evidence="1 2">KACC 19337</strain>
    </source>
</reference>
<dbReference type="RefSeq" id="WP_320943642.1">
    <property type="nucleotide sequence ID" value="NZ_BAABEU010000004.1"/>
</dbReference>
<evidence type="ECO:0000313" key="1">
    <source>
        <dbReference type="EMBL" id="WPR90939.1"/>
    </source>
</evidence>
<sequence length="227" mass="25252">MAEISVREAARRLGISERRTREMLRGQELVGRQIDGHIWQIDATSVQDRARADAGNGRPWADHTVEAIVEALSDGIKIDPKSAYRLRRTETNQLWRKIAQAFTVRRYNARNLDTLHPHLALTGESAIEQIGERLVGQARSLHGYLHGMSLQEFIDEAGLVAAGDGDLVVYQLRSGGMYDGGASWIGDEYARRALIAVDCARSASTRVRSTGIRALDEMRNTWLATSI</sequence>
<evidence type="ECO:0008006" key="3">
    <source>
        <dbReference type="Google" id="ProtNLM"/>
    </source>
</evidence>
<accession>A0ABZ0SPQ7</accession>
<proteinExistence type="predicted"/>
<organism evidence="1 2">
    <name type="scientific">Microbacterium rhizosphaerae</name>
    <dbReference type="NCBI Taxonomy" id="1678237"/>
    <lineage>
        <taxon>Bacteria</taxon>
        <taxon>Bacillati</taxon>
        <taxon>Actinomycetota</taxon>
        <taxon>Actinomycetes</taxon>
        <taxon>Micrococcales</taxon>
        <taxon>Microbacteriaceae</taxon>
        <taxon>Microbacterium</taxon>
    </lineage>
</organism>
<evidence type="ECO:0000313" key="2">
    <source>
        <dbReference type="Proteomes" id="UP001323798"/>
    </source>
</evidence>
<keyword evidence="2" id="KW-1185">Reference proteome</keyword>
<protein>
    <recommendedName>
        <fullName evidence="3">Helix-turn-helix domain-containing protein</fullName>
    </recommendedName>
</protein>
<dbReference type="EMBL" id="CP139368">
    <property type="protein sequence ID" value="WPR90939.1"/>
    <property type="molecule type" value="Genomic_DNA"/>
</dbReference>
<name>A0ABZ0SPQ7_9MICO</name>
<dbReference type="Proteomes" id="UP001323798">
    <property type="component" value="Chromosome"/>
</dbReference>